<evidence type="ECO:0000256" key="8">
    <source>
        <dbReference type="SAM" id="Coils"/>
    </source>
</evidence>
<dbReference type="InterPro" id="IPR005467">
    <property type="entry name" value="His_kinase_dom"/>
</dbReference>
<dbReference type="InterPro" id="IPR000014">
    <property type="entry name" value="PAS"/>
</dbReference>
<feature type="modified residue" description="4-aspartylphosphate" evidence="7">
    <location>
        <position position="60"/>
    </location>
</feature>
<feature type="domain" description="PAC" evidence="13">
    <location>
        <begin position="526"/>
        <end position="578"/>
    </location>
</feature>
<evidence type="ECO:0000259" key="9">
    <source>
        <dbReference type="PROSITE" id="PS50046"/>
    </source>
</evidence>
<accession>A0ABR6S9R9</accession>
<dbReference type="RefSeq" id="WP_011316962.1">
    <property type="nucleotide sequence ID" value="NZ_JACKZP010000046.1"/>
</dbReference>
<dbReference type="PROSITE" id="PS50046">
    <property type="entry name" value="PHYTOCHROME_2"/>
    <property type="match status" value="1"/>
</dbReference>
<dbReference type="InterPro" id="IPR003018">
    <property type="entry name" value="GAF"/>
</dbReference>
<dbReference type="SMART" id="SM00448">
    <property type="entry name" value="REC"/>
    <property type="match status" value="1"/>
</dbReference>
<evidence type="ECO:0000259" key="10">
    <source>
        <dbReference type="PROSITE" id="PS50109"/>
    </source>
</evidence>
<keyword evidence="6" id="KW-0418">Kinase</keyword>
<evidence type="ECO:0000256" key="4">
    <source>
        <dbReference type="ARBA" id="ARBA00022553"/>
    </source>
</evidence>
<feature type="domain" description="PAC" evidence="13">
    <location>
        <begin position="801"/>
        <end position="853"/>
    </location>
</feature>
<evidence type="ECO:0000313" key="14">
    <source>
        <dbReference type="EMBL" id="MBC1302928.1"/>
    </source>
</evidence>
<keyword evidence="5" id="KW-0808">Transferase</keyword>
<feature type="coiled-coil region" evidence="8">
    <location>
        <begin position="694"/>
        <end position="728"/>
    </location>
</feature>
<comment type="similarity">
    <text evidence="2">In the N-terminal section; belongs to the phytochrome family.</text>
</comment>
<dbReference type="SUPFAM" id="SSF55781">
    <property type="entry name" value="GAF domain-like"/>
    <property type="match status" value="1"/>
</dbReference>
<evidence type="ECO:0000259" key="13">
    <source>
        <dbReference type="PROSITE" id="PS50113"/>
    </source>
</evidence>
<dbReference type="EMBL" id="JACKZP010000046">
    <property type="protein sequence ID" value="MBC1302928.1"/>
    <property type="molecule type" value="Genomic_DNA"/>
</dbReference>
<organism evidence="14 15">
    <name type="scientific">Trichormus variabilis N2B</name>
    <dbReference type="NCBI Taxonomy" id="2681315"/>
    <lineage>
        <taxon>Bacteria</taxon>
        <taxon>Bacillati</taxon>
        <taxon>Cyanobacteriota</taxon>
        <taxon>Cyanophyceae</taxon>
        <taxon>Nostocales</taxon>
        <taxon>Nostocaceae</taxon>
        <taxon>Trichormus</taxon>
    </lineage>
</organism>
<dbReference type="InterPro" id="IPR052162">
    <property type="entry name" value="Sensor_kinase/Photoreceptor"/>
</dbReference>
<dbReference type="NCBIfam" id="TIGR00229">
    <property type="entry name" value="sensory_box"/>
    <property type="match status" value="8"/>
</dbReference>
<dbReference type="GeneID" id="58722705"/>
<dbReference type="InterPro" id="IPR003594">
    <property type="entry name" value="HATPase_dom"/>
</dbReference>
<feature type="domain" description="PAS" evidence="12">
    <location>
        <begin position="861"/>
        <end position="925"/>
    </location>
</feature>
<dbReference type="Gene3D" id="2.10.70.100">
    <property type="match status" value="3"/>
</dbReference>
<protein>
    <recommendedName>
        <fullName evidence="3">histidine kinase</fullName>
        <ecNumber evidence="3">2.7.13.3</ecNumber>
    </recommendedName>
</protein>
<feature type="domain" description="Histidine kinase" evidence="10">
    <location>
        <begin position="1521"/>
        <end position="1714"/>
    </location>
</feature>
<dbReference type="Gene3D" id="3.30.565.10">
    <property type="entry name" value="Histidine kinase-like ATPase, C-terminal domain"/>
    <property type="match status" value="1"/>
</dbReference>
<feature type="domain" description="PAC" evidence="13">
    <location>
        <begin position="1195"/>
        <end position="1247"/>
    </location>
</feature>
<dbReference type="InterPro" id="IPR011006">
    <property type="entry name" value="CheY-like_superfamily"/>
</dbReference>
<feature type="domain" description="Response regulatory" evidence="11">
    <location>
        <begin position="8"/>
        <end position="127"/>
    </location>
</feature>
<dbReference type="InterPro" id="IPR011495">
    <property type="entry name" value="Sig_transdc_His_kin_sub2_dim/P"/>
</dbReference>
<dbReference type="PANTHER" id="PTHR43304:SF1">
    <property type="entry name" value="PAC DOMAIN-CONTAINING PROTEIN"/>
    <property type="match status" value="1"/>
</dbReference>
<sequence>MNQRFPLTILLIDDCAEDREIYRFFLQQDRLHTYEIFQLETAQEAMTWCEQQTPDVILLDYLLPDYDGLEFLQQLREHLNNSQSAVIMLTGQGDESIAVCAMKNGAQDYLVKNSLTPETLQSAIHYAVERMLLTRQLEQSRQQQQLMVAIALRIRQSLKLEDILSVTVAEVRQFLQADRVLIYQFQPDMSGIVVAESILPGWIATKGAQIEDRCFQDSAGHNHQVKKRAINDVYQAGLTNCYLELLEQFQVKATLIVPIMVTNQSWGLLIAHQCAAPHQWQSFELDLLEQLAVQIAIAIQQASAYAQIQTELQERKRVEATLRESEQRFRQMADTAPVLIWMSGLDKLCYYFNKTWLDFTGKTLEQEVGDGWAKGVHPDDLKDCLDIYVNAFDTRQNFQMEYRLKRFDGEYCWILDTGTPRFTTEGEFLGYIGSCVDISERKQVEAALQQNEERLTMALDAACMGNWEWNIQTGGIHWSENLEKLFGMVPGSFNGHFETVVSLIHPDDRQRVLQSINCAVYNREDFNIEFRFIKLDGTPRWALSRGKVFYDRNGNPLRMSGIDFDITERKQAESKLQESEGRFQAFMNNSPSASWITDDHGRILYLSQTYVRTFQLPFDKVENVMGKTVFELYAPEIAQQFLDNIHQVAQTQQILETIEKAPRLDGTLGDFLVYKFPLPGTTGELLIGGVAVDISDKIRAEQALQKLNQELEARVAERTAALRESEERWHLALRGSNDGIWDRNITTNEVFFSIRWEEMLGCSSQELSRNRESWLSRIHPDDHDRIMRAIADHLAHKTPFFQEEYRIQRKDGSYIWILDRGQALWDESGNAIRMSGSATDITKRKETENQLLNISRLQHAILSSIDYAVISTDSDGIIQTFNLAAQRMLGYTADEVIGKLTPNSFHEPEELRQRMNELKQEMGREITPQDFMVKTQQDSDELEWTFIRKDGSRFPVALSVKPMFNQEGKPIGGVGIAKNITQQKQIEAQLRKNTSTLAAAQRIAHLGSWELDLSTHNLIWSQEVFRIFGRHPESGTPSYDEMLDCIHPDDRNYRDVVLHQAITQRQAYELEYRFYRADGSLGYLLSRGEVILDTHGQPYQLISTILDITERKQTEERLRNLSDRLTLAVSSANLGIWDWDMIQEAEWDDRMYELYNLQQSENKAKYQDWIDRLHPDDRDEAMMAFEDAIKGVREFDTEFRIVLENGNIRFIKASALVQRNEWGEPLRMVGINYDITERKQVEAALRESEKRYATLTEAAPVAIFRLDTASNCIYVNERWSLMTGRPTQAALKKGWLENIHEEDRYHLVVDCAGLCGKQCGLSETCRREVRYVRPDGSITWFYIQIVPETDLNGTILGYIGSLTDITTRKTIESEVIHHRDLREAIFNESADALFLVDRDTQLIFDCNDRAVDLFEVANKEELLNIQGNTLQRYQFTPEQLDEITQELNQKSWWSREIEYATRKGNFFWGNLAAKQITVAGKGINLVRLSDISEQQAAHRERKQAVEQIQRSLDEKETLLKEIHHRVKNNLQIISSLLRMQSRRSFDETTLLLFTESQNRVQSMALIHEQLYQSADINQINFSDYIKNLTDSLFRCYGVSQKNIRINIETNSIKLDLDNAIPCGLIINELVSNCLKYAFPEQNEDNNITISLEAVPGNQLTLLVKDNGIGIPETLDWENANSLGLRIVKNLVRQLKGKILLECDRGTAFSIRFPQ</sequence>
<dbReference type="PROSITE" id="PS50113">
    <property type="entry name" value="PAC"/>
    <property type="match status" value="7"/>
</dbReference>
<dbReference type="InterPro" id="IPR036890">
    <property type="entry name" value="HATPase_C_sf"/>
</dbReference>
<evidence type="ECO:0000256" key="2">
    <source>
        <dbReference type="ARBA" id="ARBA00006402"/>
    </source>
</evidence>
<dbReference type="CDD" id="cd00156">
    <property type="entry name" value="REC"/>
    <property type="match status" value="1"/>
</dbReference>
<comment type="caution">
    <text evidence="14">The sequence shown here is derived from an EMBL/GenBank/DDBJ whole genome shotgun (WGS) entry which is preliminary data.</text>
</comment>
<dbReference type="SMART" id="SM00387">
    <property type="entry name" value="HATPase_c"/>
    <property type="match status" value="1"/>
</dbReference>
<dbReference type="InterPro" id="IPR000700">
    <property type="entry name" value="PAS-assoc_C"/>
</dbReference>
<dbReference type="Gene3D" id="3.30.450.40">
    <property type="match status" value="1"/>
</dbReference>
<evidence type="ECO:0000256" key="6">
    <source>
        <dbReference type="ARBA" id="ARBA00022777"/>
    </source>
</evidence>
<dbReference type="PANTHER" id="PTHR43304">
    <property type="entry name" value="PHYTOCHROME-LIKE PROTEIN CPH1"/>
    <property type="match status" value="1"/>
</dbReference>
<feature type="domain" description="PAC" evidence="13">
    <location>
        <begin position="940"/>
        <end position="992"/>
    </location>
</feature>
<dbReference type="Gene3D" id="3.30.450.20">
    <property type="entry name" value="PAS domain"/>
    <property type="match status" value="9"/>
</dbReference>
<dbReference type="InterPro" id="IPR013655">
    <property type="entry name" value="PAS_fold_3"/>
</dbReference>
<feature type="domain" description="Phytochrome chromophore attachment site" evidence="9">
    <location>
        <begin position="159"/>
        <end position="294"/>
    </location>
</feature>
<feature type="domain" description="PAS" evidence="12">
    <location>
        <begin position="451"/>
        <end position="523"/>
    </location>
</feature>
<dbReference type="SMART" id="SM00065">
    <property type="entry name" value="GAF"/>
    <property type="match status" value="1"/>
</dbReference>
<feature type="domain" description="PAS" evidence="12">
    <location>
        <begin position="579"/>
        <end position="652"/>
    </location>
</feature>
<evidence type="ECO:0000313" key="15">
    <source>
        <dbReference type="Proteomes" id="UP000570851"/>
    </source>
</evidence>
<dbReference type="InterPro" id="IPR016132">
    <property type="entry name" value="Phyto_chromo_attachment"/>
</dbReference>
<dbReference type="Pfam" id="PF00989">
    <property type="entry name" value="PAS"/>
    <property type="match status" value="2"/>
</dbReference>
<feature type="domain" description="PAS" evidence="12">
    <location>
        <begin position="325"/>
        <end position="395"/>
    </location>
</feature>
<evidence type="ECO:0000259" key="11">
    <source>
        <dbReference type="PROSITE" id="PS50110"/>
    </source>
</evidence>
<dbReference type="Pfam" id="PF02518">
    <property type="entry name" value="HATPase_c"/>
    <property type="match status" value="1"/>
</dbReference>
<keyword evidence="8" id="KW-0175">Coiled coil</keyword>
<dbReference type="Pfam" id="PF07568">
    <property type="entry name" value="HisKA_2"/>
    <property type="match status" value="1"/>
</dbReference>
<keyword evidence="4 7" id="KW-0597">Phosphoprotein</keyword>
<dbReference type="SUPFAM" id="SSF55874">
    <property type="entry name" value="ATPase domain of HSP90 chaperone/DNA topoisomerase II/histidine kinase"/>
    <property type="match status" value="1"/>
</dbReference>
<gene>
    <name evidence="14" type="ORF">GNE12_13500</name>
</gene>
<feature type="domain" description="PAC" evidence="13">
    <location>
        <begin position="1325"/>
        <end position="1377"/>
    </location>
</feature>
<evidence type="ECO:0000256" key="1">
    <source>
        <dbReference type="ARBA" id="ARBA00000085"/>
    </source>
</evidence>
<dbReference type="Pfam" id="PF01590">
    <property type="entry name" value="GAF"/>
    <property type="match status" value="1"/>
</dbReference>
<dbReference type="PROSITE" id="PS50109">
    <property type="entry name" value="HIS_KIN"/>
    <property type="match status" value="1"/>
</dbReference>
<dbReference type="Pfam" id="PF08447">
    <property type="entry name" value="PAS_3"/>
    <property type="match status" value="5"/>
</dbReference>
<reference evidence="14 15" key="1">
    <citation type="submission" date="2019-11" db="EMBL/GenBank/DDBJ databases">
        <title>Comparison of genomes from free-living endosymbiotic cyanobacteria isolated from Azolla.</title>
        <authorList>
            <person name="Thiel T."/>
            <person name="Pratte B."/>
        </authorList>
    </citation>
    <scope>NUCLEOTIDE SEQUENCE [LARGE SCALE GENOMIC DNA]</scope>
    <source>
        <strain evidence="14 15">N2B</strain>
    </source>
</reference>
<evidence type="ECO:0000256" key="3">
    <source>
        <dbReference type="ARBA" id="ARBA00012438"/>
    </source>
</evidence>
<keyword evidence="15" id="KW-1185">Reference proteome</keyword>
<dbReference type="SMART" id="SM00086">
    <property type="entry name" value="PAC"/>
    <property type="match status" value="8"/>
</dbReference>
<feature type="coiled-coil region" evidence="8">
    <location>
        <begin position="308"/>
        <end position="335"/>
    </location>
</feature>
<evidence type="ECO:0000256" key="5">
    <source>
        <dbReference type="ARBA" id="ARBA00022679"/>
    </source>
</evidence>
<dbReference type="SUPFAM" id="SSF55785">
    <property type="entry name" value="PYP-like sensor domain (PAS domain)"/>
    <property type="match status" value="9"/>
</dbReference>
<dbReference type="SMART" id="SM00091">
    <property type="entry name" value="PAS"/>
    <property type="match status" value="9"/>
</dbReference>
<dbReference type="PROSITE" id="PS50112">
    <property type="entry name" value="PAS"/>
    <property type="match status" value="6"/>
</dbReference>
<dbReference type="SUPFAM" id="SSF52172">
    <property type="entry name" value="CheY-like"/>
    <property type="match status" value="1"/>
</dbReference>
<dbReference type="Pfam" id="PF13426">
    <property type="entry name" value="PAS_9"/>
    <property type="match status" value="2"/>
</dbReference>
<dbReference type="InterPro" id="IPR029016">
    <property type="entry name" value="GAF-like_dom_sf"/>
</dbReference>
<dbReference type="InterPro" id="IPR013767">
    <property type="entry name" value="PAS_fold"/>
</dbReference>
<dbReference type="CDD" id="cd00130">
    <property type="entry name" value="PAS"/>
    <property type="match status" value="9"/>
</dbReference>
<dbReference type="Pfam" id="PF00072">
    <property type="entry name" value="Response_reg"/>
    <property type="match status" value="1"/>
</dbReference>
<comment type="catalytic activity">
    <reaction evidence="1">
        <text>ATP + protein L-histidine = ADP + protein N-phospho-L-histidine.</text>
        <dbReference type="EC" id="2.7.13.3"/>
    </reaction>
</comment>
<feature type="domain" description="PAS" evidence="12">
    <location>
        <begin position="1248"/>
        <end position="1304"/>
    </location>
</feature>
<dbReference type="Gene3D" id="3.40.50.2300">
    <property type="match status" value="1"/>
</dbReference>
<name>A0ABR6S9R9_ANAVA</name>
<feature type="domain" description="PAC" evidence="13">
    <location>
        <begin position="1068"/>
        <end position="1120"/>
    </location>
</feature>
<evidence type="ECO:0000256" key="7">
    <source>
        <dbReference type="PROSITE-ProRule" id="PRU00169"/>
    </source>
</evidence>
<dbReference type="EC" id="2.7.13.3" evidence="3"/>
<dbReference type="InterPro" id="IPR035965">
    <property type="entry name" value="PAS-like_dom_sf"/>
</dbReference>
<dbReference type="InterPro" id="IPR001789">
    <property type="entry name" value="Sig_transdc_resp-reg_receiver"/>
</dbReference>
<evidence type="ECO:0000259" key="12">
    <source>
        <dbReference type="PROSITE" id="PS50112"/>
    </source>
</evidence>
<dbReference type="Proteomes" id="UP000570851">
    <property type="component" value="Unassembled WGS sequence"/>
</dbReference>
<dbReference type="InterPro" id="IPR001610">
    <property type="entry name" value="PAC"/>
</dbReference>
<dbReference type="PROSITE" id="PS50110">
    <property type="entry name" value="RESPONSE_REGULATORY"/>
    <property type="match status" value="1"/>
</dbReference>
<feature type="domain" description="PAC" evidence="13">
    <location>
        <begin position="398"/>
        <end position="450"/>
    </location>
</feature>
<feature type="domain" description="PAS" evidence="12">
    <location>
        <begin position="725"/>
        <end position="797"/>
    </location>
</feature>
<proteinExistence type="inferred from homology"/>